<dbReference type="Gene3D" id="3.40.91.30">
    <property type="match status" value="1"/>
</dbReference>
<dbReference type="InterPro" id="IPR003611">
    <property type="entry name" value="NUMOD3"/>
</dbReference>
<gene>
    <name evidence="3" type="ORF">COT34_00040</name>
</gene>
<dbReference type="Proteomes" id="UP000229390">
    <property type="component" value="Unassembled WGS sequence"/>
</dbReference>
<feature type="region of interest" description="Disordered" evidence="1">
    <location>
        <begin position="85"/>
        <end position="104"/>
    </location>
</feature>
<accession>A0A2M6T1R6</accession>
<evidence type="ECO:0000256" key="1">
    <source>
        <dbReference type="SAM" id="MobiDB-lite"/>
    </source>
</evidence>
<reference evidence="4" key="1">
    <citation type="submission" date="2017-09" db="EMBL/GenBank/DDBJ databases">
        <title>Depth-based differentiation of microbial function through sediment-hosted aquifers and enrichment of novel symbionts in the deep terrestrial subsurface.</title>
        <authorList>
            <person name="Probst A.J."/>
            <person name="Ladd B."/>
            <person name="Jarett J.K."/>
            <person name="Geller-Mcgrath D.E."/>
            <person name="Sieber C.M.K."/>
            <person name="Emerson J.B."/>
            <person name="Anantharaman K."/>
            <person name="Thomas B.C."/>
            <person name="Malmstrom R."/>
            <person name="Stieglmeier M."/>
            <person name="Klingl A."/>
            <person name="Woyke T."/>
            <person name="Ryan C.M."/>
            <person name="Banfield J.F."/>
        </authorList>
    </citation>
    <scope>NUCLEOTIDE SEQUENCE [LARGE SCALE GENOMIC DNA]</scope>
</reference>
<dbReference type="Pfam" id="PF07460">
    <property type="entry name" value="NUMOD3"/>
    <property type="match status" value="1"/>
</dbReference>
<proteinExistence type="predicted"/>
<dbReference type="EMBL" id="PEYE01000002">
    <property type="protein sequence ID" value="PIS39114.1"/>
    <property type="molecule type" value="Genomic_DNA"/>
</dbReference>
<evidence type="ECO:0000313" key="3">
    <source>
        <dbReference type="EMBL" id="PIS39114.1"/>
    </source>
</evidence>
<organism evidence="3 4">
    <name type="scientific">Candidatus Nealsonbacteria bacterium CG08_land_8_20_14_0_20_43_11</name>
    <dbReference type="NCBI Taxonomy" id="1974706"/>
    <lineage>
        <taxon>Bacteria</taxon>
        <taxon>Candidatus Nealsoniibacteriota</taxon>
    </lineage>
</organism>
<sequence length="277" mass="32801">MGHDFYYSQEYKEKQSVIMKENWKKGVFDFIFKREKRICARKECGKIFEVKQSDPKIYCCRSCAGKVNNVGRVLPEETKLKIAKALTGRKNPHSGTGGGGGGRKKVPRIETVCANPKCRKVFLKEQWKIRKFCSNKCAMKVIGGKPTSPKAARGKAGIRKGIDDKIYFYSRWEANFARLLNYFNIKWEYQPKTFDLKTQSYTPDFYLPNHDVFIEVKNFLWKYSKIRDRKFRKLYPNIKLILLLKKDYLELEKKYSQFIKNWEYKNSPFEDVIRDKQ</sequence>
<name>A0A2M6T1R6_9BACT</name>
<feature type="domain" description="Nuclease associated modular" evidence="2">
    <location>
        <begin position="71"/>
        <end position="93"/>
    </location>
</feature>
<dbReference type="GO" id="GO:0003677">
    <property type="term" value="F:DNA binding"/>
    <property type="evidence" value="ECO:0007669"/>
    <property type="project" value="InterPro"/>
</dbReference>
<dbReference type="SUPFAM" id="SSF52980">
    <property type="entry name" value="Restriction endonuclease-like"/>
    <property type="match status" value="1"/>
</dbReference>
<evidence type="ECO:0000313" key="4">
    <source>
        <dbReference type="Proteomes" id="UP000229390"/>
    </source>
</evidence>
<comment type="caution">
    <text evidence="3">The sequence shown here is derived from an EMBL/GenBank/DDBJ whole genome shotgun (WGS) entry which is preliminary data.</text>
</comment>
<evidence type="ECO:0000259" key="2">
    <source>
        <dbReference type="Pfam" id="PF07460"/>
    </source>
</evidence>
<dbReference type="InterPro" id="IPR011335">
    <property type="entry name" value="Restrct_endonuc-II-like"/>
</dbReference>
<protein>
    <recommendedName>
        <fullName evidence="2">Nuclease associated modular domain-containing protein</fullName>
    </recommendedName>
</protein>
<dbReference type="AlphaFoldDB" id="A0A2M6T1R6"/>